<reference evidence="2 3" key="1">
    <citation type="journal article" date="2019" name="Int. J. Syst. Evol. Microbiol.">
        <title>The Global Catalogue of Microorganisms (GCM) 10K type strain sequencing project: providing services to taxonomists for standard genome sequencing and annotation.</title>
        <authorList>
            <consortium name="The Broad Institute Genomics Platform"/>
            <consortium name="The Broad Institute Genome Sequencing Center for Infectious Disease"/>
            <person name="Wu L."/>
            <person name="Ma J."/>
        </authorList>
    </citation>
    <scope>NUCLEOTIDE SEQUENCE [LARGE SCALE GENOMIC DNA]</scope>
    <source>
        <strain evidence="2 3">JCM 14193</strain>
    </source>
</reference>
<keyword evidence="1" id="KW-0812">Transmembrane</keyword>
<protein>
    <submittedName>
        <fullName evidence="2">Uncharacterized protein</fullName>
    </submittedName>
</protein>
<evidence type="ECO:0000313" key="2">
    <source>
        <dbReference type="EMBL" id="GAA0458388.1"/>
    </source>
</evidence>
<keyword evidence="1" id="KW-0472">Membrane</keyword>
<accession>A0ABN0ZTC7</accession>
<comment type="caution">
    <text evidence="2">The sequence shown here is derived from an EMBL/GenBank/DDBJ whole genome shotgun (WGS) entry which is preliminary data.</text>
</comment>
<dbReference type="EMBL" id="BAAACZ010000009">
    <property type="protein sequence ID" value="GAA0458388.1"/>
    <property type="molecule type" value="Genomic_DNA"/>
</dbReference>
<keyword evidence="3" id="KW-1185">Reference proteome</keyword>
<dbReference type="RefSeq" id="WP_343782425.1">
    <property type="nucleotide sequence ID" value="NZ_BAAACZ010000009.1"/>
</dbReference>
<name>A0ABN0ZTC7_9BACI</name>
<dbReference type="Proteomes" id="UP001500740">
    <property type="component" value="Unassembled WGS sequence"/>
</dbReference>
<keyword evidence="1" id="KW-1133">Transmembrane helix</keyword>
<feature type="transmembrane region" description="Helical" evidence="1">
    <location>
        <begin position="129"/>
        <end position="150"/>
    </location>
</feature>
<gene>
    <name evidence="2" type="ORF">GCM10008935_11890</name>
</gene>
<feature type="transmembrane region" description="Helical" evidence="1">
    <location>
        <begin position="12"/>
        <end position="32"/>
    </location>
</feature>
<feature type="transmembrane region" description="Helical" evidence="1">
    <location>
        <begin position="95"/>
        <end position="117"/>
    </location>
</feature>
<feature type="transmembrane region" description="Helical" evidence="1">
    <location>
        <begin position="65"/>
        <end position="83"/>
    </location>
</feature>
<sequence>MLFEQKDSKLKLLFYIYFLFMLLFYLGYTLLWNHRMNMSEHWQSVNNFREEDMETLTRLANWTEVFELAFVILFISMSIFYFYKYRKDKNNILIVKQYLFVHLFLLIIIVTSSFILARVTPLLIGNLLVPLYMPAIIFVGLLCYMVLGLIKSNRLNSGL</sequence>
<organism evidence="2 3">
    <name type="scientific">Alkalibacillus silvisoli</name>
    <dbReference type="NCBI Taxonomy" id="392823"/>
    <lineage>
        <taxon>Bacteria</taxon>
        <taxon>Bacillati</taxon>
        <taxon>Bacillota</taxon>
        <taxon>Bacilli</taxon>
        <taxon>Bacillales</taxon>
        <taxon>Bacillaceae</taxon>
        <taxon>Alkalibacillus</taxon>
    </lineage>
</organism>
<evidence type="ECO:0000256" key="1">
    <source>
        <dbReference type="SAM" id="Phobius"/>
    </source>
</evidence>
<evidence type="ECO:0000313" key="3">
    <source>
        <dbReference type="Proteomes" id="UP001500740"/>
    </source>
</evidence>
<proteinExistence type="predicted"/>